<feature type="transmembrane region" description="Helical" evidence="1">
    <location>
        <begin position="350"/>
        <end position="370"/>
    </location>
</feature>
<reference evidence="4" key="1">
    <citation type="journal article" date="2019" name="Int. J. Syst. Evol. Microbiol.">
        <title>The Global Catalogue of Microorganisms (GCM) 10K type strain sequencing project: providing services to taxonomists for standard genome sequencing and annotation.</title>
        <authorList>
            <consortium name="The Broad Institute Genomics Platform"/>
            <consortium name="The Broad Institute Genome Sequencing Center for Infectious Disease"/>
            <person name="Wu L."/>
            <person name="Ma J."/>
        </authorList>
    </citation>
    <scope>NUCLEOTIDE SEQUENCE [LARGE SCALE GENOMIC DNA]</scope>
    <source>
        <strain evidence="4">JCM 10303</strain>
    </source>
</reference>
<name>A0ABP3N5F8_SACER</name>
<dbReference type="EMBL" id="BAAAGS010000025">
    <property type="protein sequence ID" value="GAA0535898.1"/>
    <property type="molecule type" value="Genomic_DNA"/>
</dbReference>
<feature type="transmembrane region" description="Helical" evidence="1">
    <location>
        <begin position="167"/>
        <end position="189"/>
    </location>
</feature>
<evidence type="ECO:0000256" key="1">
    <source>
        <dbReference type="SAM" id="Phobius"/>
    </source>
</evidence>
<gene>
    <name evidence="3" type="ORF">GCM10009533_38820</name>
</gene>
<keyword evidence="1" id="KW-0472">Membrane</keyword>
<dbReference type="Pfam" id="PF08817">
    <property type="entry name" value="YukD"/>
    <property type="match status" value="1"/>
</dbReference>
<feature type="domain" description="EccD-like transmembrane" evidence="2">
    <location>
        <begin position="122"/>
        <end position="435"/>
    </location>
</feature>
<evidence type="ECO:0000313" key="4">
    <source>
        <dbReference type="Proteomes" id="UP001500729"/>
    </source>
</evidence>
<dbReference type="Proteomes" id="UP001500729">
    <property type="component" value="Unassembled WGS sequence"/>
</dbReference>
<feature type="transmembrane region" description="Helical" evidence="1">
    <location>
        <begin position="144"/>
        <end position="162"/>
    </location>
</feature>
<feature type="transmembrane region" description="Helical" evidence="1">
    <location>
        <begin position="224"/>
        <end position="243"/>
    </location>
</feature>
<accession>A0ABP3N5F8</accession>
<proteinExistence type="predicted"/>
<sequence length="439" mass="45486">MTPPQATGTLTRLTLAAPWRRVDLVLPSETPLGELLPEIVRLLGYQTAESPEAYRISLFDGRVVELDQSLRSAAVPDGALLRVDRISEAPMPAVVHDVTDEVADDLDRRPGRWGDDARRWLATAVISAAAVWATLLAAPTTPPPVLVAAGLIALVGGTALALPGARVIGTAVLLAGAAATATAVPHWLAEWPLRSLAWAVLVGLTVLAAGAANGRLRAGATGAGTLLGLLGLWAVPSALHLPIERTATLLAIVSTVVLGLLPRLALVTSGLTRLDDQQLGERPTTRSSVRAAVDSAHRGLALAVVFAAASAALAGWNLAHASNGWAVALACLLGVTTCLRARACPLTAEVVSLTAATLVVVVGLVSNWLFVAPAQWWGGVLVAVAVLSIGFAALAYRPPAHVRARARQLADRVEGVAVVAMVPVAVGVFGIYERLLQTF</sequence>
<feature type="transmembrane region" description="Helical" evidence="1">
    <location>
        <begin position="376"/>
        <end position="396"/>
    </location>
</feature>
<feature type="transmembrane region" description="Helical" evidence="1">
    <location>
        <begin position="325"/>
        <end position="343"/>
    </location>
</feature>
<dbReference type="Gene3D" id="3.10.20.90">
    <property type="entry name" value="Phosphatidylinositol 3-kinase Catalytic Subunit, Chain A, domain 1"/>
    <property type="match status" value="1"/>
</dbReference>
<dbReference type="InterPro" id="IPR044049">
    <property type="entry name" value="EccD_transm"/>
</dbReference>
<evidence type="ECO:0000259" key="2">
    <source>
        <dbReference type="Pfam" id="PF19053"/>
    </source>
</evidence>
<dbReference type="Pfam" id="PF19053">
    <property type="entry name" value="EccD"/>
    <property type="match status" value="1"/>
</dbReference>
<protein>
    <recommendedName>
        <fullName evidence="2">EccD-like transmembrane domain-containing protein</fullName>
    </recommendedName>
</protein>
<feature type="transmembrane region" description="Helical" evidence="1">
    <location>
        <begin position="300"/>
        <end position="319"/>
    </location>
</feature>
<comment type="caution">
    <text evidence="3">The sequence shown here is derived from an EMBL/GenBank/DDBJ whole genome shotgun (WGS) entry which is preliminary data.</text>
</comment>
<dbReference type="RefSeq" id="WP_009945189.1">
    <property type="nucleotide sequence ID" value="NZ_BAAAGS010000025.1"/>
</dbReference>
<evidence type="ECO:0000313" key="3">
    <source>
        <dbReference type="EMBL" id="GAA0535898.1"/>
    </source>
</evidence>
<keyword evidence="1" id="KW-1133">Transmembrane helix</keyword>
<keyword evidence="1" id="KW-0812">Transmembrane</keyword>
<dbReference type="InterPro" id="IPR024962">
    <property type="entry name" value="YukD-like"/>
</dbReference>
<feature type="transmembrane region" description="Helical" evidence="1">
    <location>
        <begin position="195"/>
        <end position="212"/>
    </location>
</feature>
<feature type="transmembrane region" description="Helical" evidence="1">
    <location>
        <begin position="249"/>
        <end position="272"/>
    </location>
</feature>
<feature type="transmembrane region" description="Helical" evidence="1">
    <location>
        <begin position="120"/>
        <end position="138"/>
    </location>
</feature>
<feature type="transmembrane region" description="Helical" evidence="1">
    <location>
        <begin position="416"/>
        <end position="432"/>
    </location>
</feature>
<keyword evidence="4" id="KW-1185">Reference proteome</keyword>
<organism evidence="3 4">
    <name type="scientific">Saccharopolyspora erythraea</name>
    <name type="common">Streptomyces erythraeus</name>
    <dbReference type="NCBI Taxonomy" id="1836"/>
    <lineage>
        <taxon>Bacteria</taxon>
        <taxon>Bacillati</taxon>
        <taxon>Actinomycetota</taxon>
        <taxon>Actinomycetes</taxon>
        <taxon>Pseudonocardiales</taxon>
        <taxon>Pseudonocardiaceae</taxon>
        <taxon>Saccharopolyspora</taxon>
    </lineage>
</organism>